<dbReference type="GO" id="GO:0016853">
    <property type="term" value="F:isomerase activity"/>
    <property type="evidence" value="ECO:0007669"/>
    <property type="project" value="UniProtKB-KW"/>
</dbReference>
<feature type="signal peptide" evidence="1">
    <location>
        <begin position="1"/>
        <end position="28"/>
    </location>
</feature>
<dbReference type="InterPro" id="IPR013022">
    <property type="entry name" value="Xyl_isomerase-like_TIM-brl"/>
</dbReference>
<dbReference type="InterPro" id="IPR006311">
    <property type="entry name" value="TAT_signal"/>
</dbReference>
<dbReference type="PROSITE" id="PS51318">
    <property type="entry name" value="TAT"/>
    <property type="match status" value="1"/>
</dbReference>
<feature type="domain" description="Xylose isomerase-like TIM barrel" evidence="2">
    <location>
        <begin position="59"/>
        <end position="275"/>
    </location>
</feature>
<protein>
    <submittedName>
        <fullName evidence="3">Sugar phosphate isomerase/epimerase</fullName>
    </submittedName>
</protein>
<dbReference type="SUPFAM" id="SSF51658">
    <property type="entry name" value="Xylose isomerase-like"/>
    <property type="match status" value="1"/>
</dbReference>
<keyword evidence="1" id="KW-0732">Signal</keyword>
<evidence type="ECO:0000313" key="4">
    <source>
        <dbReference type="Proteomes" id="UP001268683"/>
    </source>
</evidence>
<sequence length="278" mass="30853">MTQIQRRQFIASLGAAATALAMPNSALAGHHEKLKKIGVQLYTVRNLMAESVEKTIKGIAALGFDEVETAGYFGKSAKDFSMILKDNGLTAPSAHMDVNLFIKDPYSFVDYAAEVGHDYVVLAWLPPQLRTLDGYKGVFEKLNKVAERTKAAGMQMLYHNHEFEFETVDGVVPYEMLLESTDSDLVQLELDLYWCAVAGVDPLEYINRYPGRVPAVHVKDRSADNQMVSVGKGTIDFKTVFQASKKAGLKHYFVEHDNPSDAMASIASSIKHLRNLTF</sequence>
<name>A0AA52EDD2_9PROT</name>
<accession>A0AA52EDD2</accession>
<organism evidence="3 4">
    <name type="scientific">Temperatibacter marinus</name>
    <dbReference type="NCBI Taxonomy" id="1456591"/>
    <lineage>
        <taxon>Bacteria</taxon>
        <taxon>Pseudomonadati</taxon>
        <taxon>Pseudomonadota</taxon>
        <taxon>Alphaproteobacteria</taxon>
        <taxon>Kordiimonadales</taxon>
        <taxon>Temperatibacteraceae</taxon>
        <taxon>Temperatibacter</taxon>
    </lineage>
</organism>
<dbReference type="PANTHER" id="PTHR12110">
    <property type="entry name" value="HYDROXYPYRUVATE ISOMERASE"/>
    <property type="match status" value="1"/>
</dbReference>
<evidence type="ECO:0000256" key="1">
    <source>
        <dbReference type="SAM" id="SignalP"/>
    </source>
</evidence>
<reference evidence="3" key="1">
    <citation type="submission" date="2023-04" db="EMBL/GenBank/DDBJ databases">
        <title>Complete genome sequence of Temperatibacter marinus.</title>
        <authorList>
            <person name="Rong J.-C."/>
            <person name="Yi M.-L."/>
            <person name="Zhao Q."/>
        </authorList>
    </citation>
    <scope>NUCLEOTIDE SEQUENCE</scope>
    <source>
        <strain evidence="3">NBRC 110045</strain>
    </source>
</reference>
<dbReference type="InterPro" id="IPR050312">
    <property type="entry name" value="IolE/XylAMocC-like"/>
</dbReference>
<dbReference type="AlphaFoldDB" id="A0AA52EDD2"/>
<dbReference type="InterPro" id="IPR036237">
    <property type="entry name" value="Xyl_isomerase-like_sf"/>
</dbReference>
<dbReference type="EMBL" id="CP123872">
    <property type="protein sequence ID" value="WND02701.1"/>
    <property type="molecule type" value="Genomic_DNA"/>
</dbReference>
<evidence type="ECO:0000259" key="2">
    <source>
        <dbReference type="Pfam" id="PF01261"/>
    </source>
</evidence>
<dbReference type="Pfam" id="PF01261">
    <property type="entry name" value="AP_endonuc_2"/>
    <property type="match status" value="1"/>
</dbReference>
<dbReference type="RefSeq" id="WP_310798537.1">
    <property type="nucleotide sequence ID" value="NZ_CP123872.1"/>
</dbReference>
<dbReference type="Proteomes" id="UP001268683">
    <property type="component" value="Chromosome"/>
</dbReference>
<feature type="chain" id="PRO_5041265610" evidence="1">
    <location>
        <begin position="29"/>
        <end position="278"/>
    </location>
</feature>
<gene>
    <name evidence="3" type="ORF">QGN29_14200</name>
</gene>
<dbReference type="Gene3D" id="3.20.20.150">
    <property type="entry name" value="Divalent-metal-dependent TIM barrel enzymes"/>
    <property type="match status" value="1"/>
</dbReference>
<dbReference type="KEGG" id="tmk:QGN29_14200"/>
<keyword evidence="3" id="KW-0413">Isomerase</keyword>
<evidence type="ECO:0000313" key="3">
    <source>
        <dbReference type="EMBL" id="WND02701.1"/>
    </source>
</evidence>
<keyword evidence="4" id="KW-1185">Reference proteome</keyword>
<dbReference type="PANTHER" id="PTHR12110:SF41">
    <property type="entry name" value="INOSOSE DEHYDRATASE"/>
    <property type="match status" value="1"/>
</dbReference>
<proteinExistence type="predicted"/>